<dbReference type="Proteomes" id="UP000054859">
    <property type="component" value="Unassembled WGS sequence"/>
</dbReference>
<evidence type="ECO:0000259" key="2">
    <source>
        <dbReference type="PROSITE" id="PS50206"/>
    </source>
</evidence>
<keyword evidence="1" id="KW-0812">Transmembrane</keyword>
<dbReference type="GO" id="GO:0016740">
    <property type="term" value="F:transferase activity"/>
    <property type="evidence" value="ECO:0007669"/>
    <property type="project" value="UniProtKB-KW"/>
</dbReference>
<dbReference type="KEGG" id="ladl:NCTC12735_00234"/>
<gene>
    <name evidence="4" type="primary">pspE_2</name>
    <name evidence="3" type="ORF">Lade_0210</name>
    <name evidence="4" type="ORF">NCTC12735_00234</name>
</gene>
<dbReference type="InterPro" id="IPR050229">
    <property type="entry name" value="GlpE_sulfurtransferase"/>
</dbReference>
<sequence>MAQLQQFILNHWMLWVALIVIVVFILINEVISNKKKAKELSPSAAVNMINSQDAVVIDLRDAEAYKTGHIVNSIRATAEDFSQQKMSKYKDKPLILVCPRGVQSSSLANKLRIQGYSNPMVLSGGISAWSAANLPLVKKTKG</sequence>
<accession>A0A0W0R3A2</accession>
<name>A0A0W0R3A2_9GAMM</name>
<evidence type="ECO:0000313" key="3">
    <source>
        <dbReference type="EMBL" id="KTC65552.1"/>
    </source>
</evidence>
<dbReference type="Gene3D" id="3.40.250.10">
    <property type="entry name" value="Rhodanese-like domain"/>
    <property type="match status" value="1"/>
</dbReference>
<keyword evidence="1" id="KW-1133">Transmembrane helix</keyword>
<dbReference type="InterPro" id="IPR001763">
    <property type="entry name" value="Rhodanese-like_dom"/>
</dbReference>
<evidence type="ECO:0000256" key="1">
    <source>
        <dbReference type="SAM" id="Phobius"/>
    </source>
</evidence>
<dbReference type="EMBL" id="LR134418">
    <property type="protein sequence ID" value="VEH84627.1"/>
    <property type="molecule type" value="Genomic_DNA"/>
</dbReference>
<evidence type="ECO:0000313" key="6">
    <source>
        <dbReference type="Proteomes" id="UP000281170"/>
    </source>
</evidence>
<organism evidence="3 5">
    <name type="scientific">Legionella adelaidensis</name>
    <dbReference type="NCBI Taxonomy" id="45056"/>
    <lineage>
        <taxon>Bacteria</taxon>
        <taxon>Pseudomonadati</taxon>
        <taxon>Pseudomonadota</taxon>
        <taxon>Gammaproteobacteria</taxon>
        <taxon>Legionellales</taxon>
        <taxon>Legionellaceae</taxon>
        <taxon>Legionella</taxon>
    </lineage>
</organism>
<geneLocation type="plasmid" evidence="4 6">
    <name>9</name>
</geneLocation>
<evidence type="ECO:0000313" key="4">
    <source>
        <dbReference type="EMBL" id="VEH84627.1"/>
    </source>
</evidence>
<dbReference type="OrthoDB" id="9808735at2"/>
<dbReference type="AlphaFoldDB" id="A0A0W0R3A2"/>
<dbReference type="PANTHER" id="PTHR43031">
    <property type="entry name" value="FAD-DEPENDENT OXIDOREDUCTASE"/>
    <property type="match status" value="1"/>
</dbReference>
<dbReference type="Proteomes" id="UP000281170">
    <property type="component" value="Plasmid 9"/>
</dbReference>
<evidence type="ECO:0000313" key="5">
    <source>
        <dbReference type="Proteomes" id="UP000054859"/>
    </source>
</evidence>
<reference evidence="4 6" key="2">
    <citation type="submission" date="2018-12" db="EMBL/GenBank/DDBJ databases">
        <authorList>
            <consortium name="Pathogen Informatics"/>
        </authorList>
    </citation>
    <scope>NUCLEOTIDE SEQUENCE [LARGE SCALE GENOMIC DNA]</scope>
    <source>
        <strain evidence="4 6">NCTC12735</strain>
        <plasmid evidence="6">9</plasmid>
    </source>
</reference>
<dbReference type="RefSeq" id="WP_058461305.1">
    <property type="nucleotide sequence ID" value="NZ_CAAAHS010000003.1"/>
</dbReference>
<dbReference type="Pfam" id="PF00581">
    <property type="entry name" value="Rhodanese"/>
    <property type="match status" value="1"/>
</dbReference>
<keyword evidence="5" id="KW-1185">Reference proteome</keyword>
<dbReference type="SUPFAM" id="SSF52821">
    <property type="entry name" value="Rhodanese/Cell cycle control phosphatase"/>
    <property type="match status" value="1"/>
</dbReference>
<proteinExistence type="predicted"/>
<dbReference type="PROSITE" id="PS50206">
    <property type="entry name" value="RHODANESE_3"/>
    <property type="match status" value="1"/>
</dbReference>
<feature type="domain" description="Rhodanese" evidence="2">
    <location>
        <begin position="50"/>
        <end position="138"/>
    </location>
</feature>
<dbReference type="SMART" id="SM00450">
    <property type="entry name" value="RHOD"/>
    <property type="match status" value="1"/>
</dbReference>
<keyword evidence="4" id="KW-0808">Transferase</keyword>
<dbReference type="EMBL" id="LNKA01000001">
    <property type="protein sequence ID" value="KTC65552.1"/>
    <property type="molecule type" value="Genomic_DNA"/>
</dbReference>
<feature type="transmembrane region" description="Helical" evidence="1">
    <location>
        <begin position="12"/>
        <end position="31"/>
    </location>
</feature>
<keyword evidence="4" id="KW-0614">Plasmid</keyword>
<keyword evidence="1" id="KW-0472">Membrane</keyword>
<reference evidence="3 5" key="1">
    <citation type="submission" date="2015-11" db="EMBL/GenBank/DDBJ databases">
        <title>Identification of large and diverse effector repertoires of 38 Legionella species.</title>
        <authorList>
            <person name="Burstein D."/>
            <person name="Amaro F."/>
            <person name="Zusman T."/>
            <person name="Lifshitz Z."/>
            <person name="Cohen O."/>
            <person name="Gilbert J.A."/>
            <person name="Pupko T."/>
            <person name="Shuman H.A."/>
            <person name="Segal G."/>
        </authorList>
    </citation>
    <scope>NUCLEOTIDE SEQUENCE [LARGE SCALE GENOMIC DNA]</scope>
    <source>
        <strain evidence="3 5">1762-AUS-E</strain>
    </source>
</reference>
<protein>
    <submittedName>
        <fullName evidence="3">Rhodanese domain-containing protein</fullName>
    </submittedName>
    <submittedName>
        <fullName evidence="4">Rhodanese sulfurtransferase like protein</fullName>
    </submittedName>
</protein>
<dbReference type="STRING" id="45056.Lade_0210"/>
<dbReference type="CDD" id="cd00158">
    <property type="entry name" value="RHOD"/>
    <property type="match status" value="1"/>
</dbReference>
<dbReference type="InterPro" id="IPR036873">
    <property type="entry name" value="Rhodanese-like_dom_sf"/>
</dbReference>
<dbReference type="PATRIC" id="fig|45056.6.peg.215"/>
<dbReference type="PANTHER" id="PTHR43031:SF18">
    <property type="entry name" value="RHODANESE-RELATED SULFURTRANSFERASES"/>
    <property type="match status" value="1"/>
</dbReference>